<dbReference type="InterPro" id="IPR011989">
    <property type="entry name" value="ARM-like"/>
</dbReference>
<dbReference type="EMBL" id="CP155447">
    <property type="protein sequence ID" value="XBH02754.1"/>
    <property type="molecule type" value="Genomic_DNA"/>
</dbReference>
<gene>
    <name evidence="2" type="ORF">V5E97_31205</name>
</gene>
<evidence type="ECO:0000313" key="2">
    <source>
        <dbReference type="EMBL" id="XBH02754.1"/>
    </source>
</evidence>
<dbReference type="RefSeq" id="WP_406695495.1">
    <property type="nucleotide sequence ID" value="NZ_CP155447.1"/>
</dbReference>
<organism evidence="2">
    <name type="scientific">Singulisphaera sp. Ch08</name>
    <dbReference type="NCBI Taxonomy" id="3120278"/>
    <lineage>
        <taxon>Bacteria</taxon>
        <taxon>Pseudomonadati</taxon>
        <taxon>Planctomycetota</taxon>
        <taxon>Planctomycetia</taxon>
        <taxon>Isosphaerales</taxon>
        <taxon>Isosphaeraceae</taxon>
        <taxon>Singulisphaera</taxon>
    </lineage>
</organism>
<proteinExistence type="predicted"/>
<dbReference type="AlphaFoldDB" id="A0AAU7CCL4"/>
<name>A0AAU7CCL4_9BACT</name>
<dbReference type="Gene3D" id="1.25.10.10">
    <property type="entry name" value="Leucine-rich Repeat Variant"/>
    <property type="match status" value="1"/>
</dbReference>
<sequence length="229" mass="24652">MDGTLPTHCAWNRLALAATLLVAAGLAGCSGFSGTTAASFLRKVREDPDPNTRYLAYHKLASPQCYDTDEQKKEAVATLVNKLEHGKEPVATRAVICRTLGELRDPGAREALIRAVGDNEGLVRSQACRSLGQVGRPEDATILARVMTVDTLEDCRIAAIEGLGELNAKDPRIMEVLVNSMEHADPAIRLASLNALRKITHKDLGVDPGPWQKELLPQMSAASPPPTAR</sequence>
<dbReference type="Pfam" id="PF13646">
    <property type="entry name" value="HEAT_2"/>
    <property type="match status" value="1"/>
</dbReference>
<protein>
    <submittedName>
        <fullName evidence="2">HEAT repeat domain-containing protein</fullName>
    </submittedName>
</protein>
<dbReference type="PANTHER" id="PTHR12697">
    <property type="entry name" value="PBS LYASE HEAT-LIKE PROTEIN"/>
    <property type="match status" value="1"/>
</dbReference>
<reference evidence="2" key="1">
    <citation type="submission" date="2024-05" db="EMBL/GenBank/DDBJ databases">
        <title>Planctomycetes of the genus Singulisphaera possess chitinolytic capabilities.</title>
        <authorList>
            <person name="Ivanova A."/>
        </authorList>
    </citation>
    <scope>NUCLEOTIDE SEQUENCE</scope>
    <source>
        <strain evidence="2">Ch08T</strain>
    </source>
</reference>
<dbReference type="PANTHER" id="PTHR12697:SF5">
    <property type="entry name" value="DEOXYHYPUSINE HYDROXYLASE"/>
    <property type="match status" value="1"/>
</dbReference>
<accession>A0AAU7CCL4</accession>
<dbReference type="SUPFAM" id="SSF48371">
    <property type="entry name" value="ARM repeat"/>
    <property type="match status" value="1"/>
</dbReference>
<evidence type="ECO:0000256" key="1">
    <source>
        <dbReference type="SAM" id="MobiDB-lite"/>
    </source>
</evidence>
<feature type="region of interest" description="Disordered" evidence="1">
    <location>
        <begin position="207"/>
        <end position="229"/>
    </location>
</feature>
<dbReference type="GO" id="GO:0016491">
    <property type="term" value="F:oxidoreductase activity"/>
    <property type="evidence" value="ECO:0007669"/>
    <property type="project" value="TreeGrafter"/>
</dbReference>
<dbReference type="InterPro" id="IPR016024">
    <property type="entry name" value="ARM-type_fold"/>
</dbReference>